<proteinExistence type="predicted"/>
<dbReference type="OrthoDB" id="9988102at2759"/>
<protein>
    <submittedName>
        <fullName evidence="1">Uncharacterized protein</fullName>
    </submittedName>
</protein>
<evidence type="ECO:0000313" key="1">
    <source>
        <dbReference type="EMBL" id="KAJ5487665.1"/>
    </source>
</evidence>
<comment type="caution">
    <text evidence="1">The sequence shown here is derived from an EMBL/GenBank/DDBJ whole genome shotgun (WGS) entry which is preliminary data.</text>
</comment>
<accession>A0A9X0BXD8</accession>
<dbReference type="AlphaFoldDB" id="A0A9X0BXD8"/>
<evidence type="ECO:0000313" key="2">
    <source>
        <dbReference type="Proteomes" id="UP001147760"/>
    </source>
</evidence>
<reference evidence="1" key="1">
    <citation type="submission" date="2022-12" db="EMBL/GenBank/DDBJ databases">
        <authorList>
            <person name="Petersen C."/>
        </authorList>
    </citation>
    <scope>NUCLEOTIDE SEQUENCE</scope>
    <source>
        <strain evidence="1">IBT 17660</strain>
    </source>
</reference>
<name>A0A9X0BXD8_9EURO</name>
<reference evidence="1" key="2">
    <citation type="journal article" date="2023" name="IMA Fungus">
        <title>Comparative genomic study of the Penicillium genus elucidates a diverse pangenome and 15 lateral gene transfer events.</title>
        <authorList>
            <person name="Petersen C."/>
            <person name="Sorensen T."/>
            <person name="Nielsen M.R."/>
            <person name="Sondergaard T.E."/>
            <person name="Sorensen J.L."/>
            <person name="Fitzpatrick D.A."/>
            <person name="Frisvad J.C."/>
            <person name="Nielsen K.L."/>
        </authorList>
    </citation>
    <scope>NUCLEOTIDE SEQUENCE</scope>
    <source>
        <strain evidence="1">IBT 17660</strain>
    </source>
</reference>
<gene>
    <name evidence="1" type="ORF">N7530_001965</name>
</gene>
<sequence>MTTESSRPQKRIEILPSDQALVIKADNVLSIVPLQNTVDSAPNSTCMHTSTGNLREAIEDVGNQPKRSKLHYLELNAVPAQLASAQSDEPTTATGRGRGCHFLDGGIIWGPPPSTQDCSWKKPSVVSRRLVSAWIGAFTLKLSFSALTNGLTAQMESMLPGLLALEEYSSRTAPLAMNG</sequence>
<keyword evidence="2" id="KW-1185">Reference proteome</keyword>
<dbReference type="Proteomes" id="UP001147760">
    <property type="component" value="Unassembled WGS sequence"/>
</dbReference>
<dbReference type="EMBL" id="JAPWDO010000001">
    <property type="protein sequence ID" value="KAJ5487665.1"/>
    <property type="molecule type" value="Genomic_DNA"/>
</dbReference>
<organism evidence="1 2">
    <name type="scientific">Penicillium desertorum</name>
    <dbReference type="NCBI Taxonomy" id="1303715"/>
    <lineage>
        <taxon>Eukaryota</taxon>
        <taxon>Fungi</taxon>
        <taxon>Dikarya</taxon>
        <taxon>Ascomycota</taxon>
        <taxon>Pezizomycotina</taxon>
        <taxon>Eurotiomycetes</taxon>
        <taxon>Eurotiomycetidae</taxon>
        <taxon>Eurotiales</taxon>
        <taxon>Aspergillaceae</taxon>
        <taxon>Penicillium</taxon>
    </lineage>
</organism>